<dbReference type="AlphaFoldDB" id="A0A9N9EEE0"/>
<keyword evidence="2" id="KW-1185">Reference proteome</keyword>
<proteinExistence type="predicted"/>
<organism evidence="1 2">
    <name type="scientific">Cetraspora pellucida</name>
    <dbReference type="NCBI Taxonomy" id="1433469"/>
    <lineage>
        <taxon>Eukaryota</taxon>
        <taxon>Fungi</taxon>
        <taxon>Fungi incertae sedis</taxon>
        <taxon>Mucoromycota</taxon>
        <taxon>Glomeromycotina</taxon>
        <taxon>Glomeromycetes</taxon>
        <taxon>Diversisporales</taxon>
        <taxon>Gigasporaceae</taxon>
        <taxon>Cetraspora</taxon>
    </lineage>
</organism>
<sequence length="167" mass="19534">MSLKTKEFLMNQSHIEANSVKIAFPGLQNGASHRIVALDEKKHLDSEYIAFEFHTKSISTIGIDHKLLVCELHAVEGRIEKEKIAPGLTFLNLKFQWIFEEMGFNIYVHCELIEIEESEKTEAKKAAENWHFTVNELIEIMQDVYWRVEKRDNLSKLEHLFRNCICI</sequence>
<gene>
    <name evidence="1" type="ORF">CPELLU_LOCUS10299</name>
</gene>
<protein>
    <submittedName>
        <fullName evidence="1">19223_t:CDS:1</fullName>
    </submittedName>
</protein>
<name>A0A9N9EEE0_9GLOM</name>
<accession>A0A9N9EEE0</accession>
<comment type="caution">
    <text evidence="1">The sequence shown here is derived from an EMBL/GenBank/DDBJ whole genome shotgun (WGS) entry which is preliminary data.</text>
</comment>
<dbReference type="EMBL" id="CAJVQA010008424">
    <property type="protein sequence ID" value="CAG8671497.1"/>
    <property type="molecule type" value="Genomic_DNA"/>
</dbReference>
<dbReference type="Proteomes" id="UP000789759">
    <property type="component" value="Unassembled WGS sequence"/>
</dbReference>
<evidence type="ECO:0000313" key="1">
    <source>
        <dbReference type="EMBL" id="CAG8671497.1"/>
    </source>
</evidence>
<reference evidence="1" key="1">
    <citation type="submission" date="2021-06" db="EMBL/GenBank/DDBJ databases">
        <authorList>
            <person name="Kallberg Y."/>
            <person name="Tangrot J."/>
            <person name="Rosling A."/>
        </authorList>
    </citation>
    <scope>NUCLEOTIDE SEQUENCE</scope>
    <source>
        <strain evidence="1">FL966</strain>
    </source>
</reference>
<evidence type="ECO:0000313" key="2">
    <source>
        <dbReference type="Proteomes" id="UP000789759"/>
    </source>
</evidence>